<feature type="compositionally biased region" description="Basic and acidic residues" evidence="1">
    <location>
        <begin position="54"/>
        <end position="68"/>
    </location>
</feature>
<reference evidence="3" key="1">
    <citation type="submission" date="2015-03" db="EMBL/GenBank/DDBJ databases">
        <authorList>
            <consortium name="Pathogen Informatics"/>
        </authorList>
    </citation>
    <scope>NUCLEOTIDE SEQUENCE [LARGE SCALE GENOMIC DNA]</scope>
    <source>
        <strain evidence="3">NCTC11134</strain>
        <plasmid evidence="3">2</plasmid>
    </source>
</reference>
<dbReference type="EMBL" id="LN868939">
    <property type="protein sequence ID" value="CRY84004.1"/>
    <property type="molecule type" value="Genomic_DNA"/>
</dbReference>
<name>A0A0H5P9R4_NOCFR</name>
<protein>
    <submittedName>
        <fullName evidence="2">Uncharacterized protein</fullName>
    </submittedName>
</protein>
<evidence type="ECO:0000313" key="3">
    <source>
        <dbReference type="Proteomes" id="UP000057820"/>
    </source>
</evidence>
<accession>A0A0H5P9R4</accession>
<geneLocation type="plasmid" evidence="2">
    <name>2</name>
</geneLocation>
<feature type="compositionally biased region" description="Basic and acidic residues" evidence="1">
    <location>
        <begin position="140"/>
        <end position="158"/>
    </location>
</feature>
<gene>
    <name evidence="2" type="ORF">ERS450000_05810</name>
</gene>
<organism evidence="2 3">
    <name type="scientific">Nocardia farcinica</name>
    <dbReference type="NCBI Taxonomy" id="37329"/>
    <lineage>
        <taxon>Bacteria</taxon>
        <taxon>Bacillati</taxon>
        <taxon>Actinomycetota</taxon>
        <taxon>Actinomycetes</taxon>
        <taxon>Mycobacteriales</taxon>
        <taxon>Nocardiaceae</taxon>
        <taxon>Nocardia</taxon>
    </lineage>
</organism>
<feature type="compositionally biased region" description="Basic residues" evidence="1">
    <location>
        <begin position="122"/>
        <end position="139"/>
    </location>
</feature>
<evidence type="ECO:0000313" key="2">
    <source>
        <dbReference type="EMBL" id="CRY84004.1"/>
    </source>
</evidence>
<proteinExistence type="predicted"/>
<dbReference type="KEGG" id="nfr:ERS450000_05810"/>
<dbReference type="RefSeq" id="WP_060594858.1">
    <property type="nucleotide sequence ID" value="NZ_CP031418.1"/>
</dbReference>
<evidence type="ECO:0000256" key="1">
    <source>
        <dbReference type="SAM" id="MobiDB-lite"/>
    </source>
</evidence>
<feature type="region of interest" description="Disordered" evidence="1">
    <location>
        <begin position="1"/>
        <end position="158"/>
    </location>
</feature>
<feature type="compositionally biased region" description="Basic and acidic residues" evidence="1">
    <location>
        <begin position="108"/>
        <end position="118"/>
    </location>
</feature>
<feature type="compositionally biased region" description="Basic and acidic residues" evidence="1">
    <location>
        <begin position="1"/>
        <end position="40"/>
    </location>
</feature>
<dbReference type="Proteomes" id="UP000057820">
    <property type="component" value="Plasmid 2"/>
</dbReference>
<dbReference type="AlphaFoldDB" id="A0A0H5P9R4"/>
<sequence length="158" mass="17326">MTDREAPGPPEAGKRTVRDQLRRKLDELKPARNDPARGAEEPSTVVRLPRQPRRVVEEPAGRRDKPWRDNAPGDPPPTRPVLRSELQAETGAWQAGADGPVGSAAEPGKAERGGELVELHAWQRKRASGKPPAPRRIRPRRIDRNAGDRGGADRDGDA</sequence>
<keyword evidence="2" id="KW-0614">Plasmid</keyword>